<proteinExistence type="predicted"/>
<accession>A0A9Q3J4S5</accession>
<feature type="region of interest" description="Disordered" evidence="1">
    <location>
        <begin position="28"/>
        <end position="100"/>
    </location>
</feature>
<comment type="caution">
    <text evidence="2">The sequence shown here is derived from an EMBL/GenBank/DDBJ whole genome shotgun (WGS) entry which is preliminary data.</text>
</comment>
<name>A0A9Q3J4S5_9BASI</name>
<gene>
    <name evidence="2" type="ORF">O181_095298</name>
</gene>
<dbReference type="AlphaFoldDB" id="A0A9Q3J4S5"/>
<keyword evidence="3" id="KW-1185">Reference proteome</keyword>
<feature type="compositionally biased region" description="Polar residues" evidence="1">
    <location>
        <begin position="36"/>
        <end position="53"/>
    </location>
</feature>
<organism evidence="2 3">
    <name type="scientific">Austropuccinia psidii MF-1</name>
    <dbReference type="NCBI Taxonomy" id="1389203"/>
    <lineage>
        <taxon>Eukaryota</taxon>
        <taxon>Fungi</taxon>
        <taxon>Dikarya</taxon>
        <taxon>Basidiomycota</taxon>
        <taxon>Pucciniomycotina</taxon>
        <taxon>Pucciniomycetes</taxon>
        <taxon>Pucciniales</taxon>
        <taxon>Sphaerophragmiaceae</taxon>
        <taxon>Austropuccinia</taxon>
    </lineage>
</organism>
<evidence type="ECO:0000313" key="3">
    <source>
        <dbReference type="Proteomes" id="UP000765509"/>
    </source>
</evidence>
<protein>
    <submittedName>
        <fullName evidence="2">Uncharacterized protein</fullName>
    </submittedName>
</protein>
<dbReference type="EMBL" id="AVOT02062626">
    <property type="protein sequence ID" value="MBW0555583.1"/>
    <property type="molecule type" value="Genomic_DNA"/>
</dbReference>
<reference evidence="2" key="1">
    <citation type="submission" date="2021-03" db="EMBL/GenBank/DDBJ databases">
        <title>Draft genome sequence of rust myrtle Austropuccinia psidii MF-1, a brazilian biotype.</title>
        <authorList>
            <person name="Quecine M.C."/>
            <person name="Pachon D.M.R."/>
            <person name="Bonatelli M.L."/>
            <person name="Correr F.H."/>
            <person name="Franceschini L.M."/>
            <person name="Leite T.F."/>
            <person name="Margarido G.R.A."/>
            <person name="Almeida C.A."/>
            <person name="Ferrarezi J.A."/>
            <person name="Labate C.A."/>
        </authorList>
    </citation>
    <scope>NUCLEOTIDE SEQUENCE</scope>
    <source>
        <strain evidence="2">MF-1</strain>
    </source>
</reference>
<dbReference type="Proteomes" id="UP000765509">
    <property type="component" value="Unassembled WGS sequence"/>
</dbReference>
<sequence>MVITKGWNPKRKFKPMVERETRIEENQATIKAIEQPLNQTEPSPIPSGSQGLDQPNFPVASHHSGNNRSVPKSHQSSQSQLVFRRRQGYKRKNKTSFSHR</sequence>
<feature type="compositionally biased region" description="Polar residues" evidence="1">
    <location>
        <begin position="63"/>
        <end position="81"/>
    </location>
</feature>
<evidence type="ECO:0000313" key="2">
    <source>
        <dbReference type="EMBL" id="MBW0555583.1"/>
    </source>
</evidence>
<feature type="compositionally biased region" description="Basic residues" evidence="1">
    <location>
        <begin position="83"/>
        <end position="100"/>
    </location>
</feature>
<evidence type="ECO:0000256" key="1">
    <source>
        <dbReference type="SAM" id="MobiDB-lite"/>
    </source>
</evidence>